<keyword evidence="3 5" id="KW-0732">Signal</keyword>
<evidence type="ECO:0000313" key="8">
    <source>
        <dbReference type="EMBL" id="MCL1044025.1"/>
    </source>
</evidence>
<evidence type="ECO:0000256" key="1">
    <source>
        <dbReference type="ARBA" id="ARBA00004418"/>
    </source>
</evidence>
<sequence>MRLILLALVVLAFPTFANSNTESIAEEEMSAKAWLESMSQALQTKQYKSSIIQLQADHIRPLVYLHGTVNDKEVAFLEYLNGPPKNAVRVADTVTFIEHDQPAYSINAPRIQGVWPTIFATDVSSLEQGYQFVLGGRSRIAGRPGQMIRIIPVDDNRFMSQVWIDMDTRLPLRYDMVNQEKQLIEQMMVIELLELNEPAKILIEAEKQGLPPVMNPAERIKGQNWEFSWLPAGFHMVVKDHHRLIGSDESVEYIALSDGLVNISVYVARMGDSPMPDELITRNGLSMVVEQVGNVEVVAVGKVPAETLNRIAKSLILK</sequence>
<dbReference type="Pfam" id="PF03888">
    <property type="entry name" value="MucB_RseB"/>
    <property type="match status" value="1"/>
</dbReference>
<evidence type="ECO:0000256" key="5">
    <source>
        <dbReference type="SAM" id="SignalP"/>
    </source>
</evidence>
<gene>
    <name evidence="8" type="ORF">L2737_01585</name>
</gene>
<dbReference type="PANTHER" id="PTHR38782:SF1">
    <property type="entry name" value="SIGMA-E FACTOR REGULATORY PROTEIN RSEB"/>
    <property type="match status" value="1"/>
</dbReference>
<dbReference type="Gene3D" id="2.50.20.10">
    <property type="entry name" value="Lipoprotein localisation LolA/LolB/LppX"/>
    <property type="match status" value="1"/>
</dbReference>
<keyword evidence="4" id="KW-0574">Periplasm</keyword>
<feature type="chain" id="PRO_5045291531" evidence="5">
    <location>
        <begin position="18"/>
        <end position="318"/>
    </location>
</feature>
<dbReference type="CDD" id="cd16327">
    <property type="entry name" value="RseB"/>
    <property type="match status" value="1"/>
</dbReference>
<dbReference type="Proteomes" id="UP001202134">
    <property type="component" value="Unassembled WGS sequence"/>
</dbReference>
<evidence type="ECO:0000256" key="4">
    <source>
        <dbReference type="ARBA" id="ARBA00022764"/>
    </source>
</evidence>
<dbReference type="RefSeq" id="WP_248954525.1">
    <property type="nucleotide sequence ID" value="NZ_JAKIKU010000001.1"/>
</dbReference>
<dbReference type="Pfam" id="PF17188">
    <property type="entry name" value="MucB_RseB_C"/>
    <property type="match status" value="1"/>
</dbReference>
<dbReference type="PANTHER" id="PTHR38782">
    <property type="match status" value="1"/>
</dbReference>
<dbReference type="PIRSF" id="PIRSF005427">
    <property type="entry name" value="RseB"/>
    <property type="match status" value="1"/>
</dbReference>
<dbReference type="InterPro" id="IPR033436">
    <property type="entry name" value="MucB/RseB_C"/>
</dbReference>
<keyword evidence="9" id="KW-1185">Reference proteome</keyword>
<evidence type="ECO:0000256" key="3">
    <source>
        <dbReference type="ARBA" id="ARBA00022729"/>
    </source>
</evidence>
<dbReference type="EMBL" id="JAKIKU010000001">
    <property type="protein sequence ID" value="MCL1044025.1"/>
    <property type="molecule type" value="Genomic_DNA"/>
</dbReference>
<organism evidence="8 9">
    <name type="scientific">Shewanella electrodiphila</name>
    <dbReference type="NCBI Taxonomy" id="934143"/>
    <lineage>
        <taxon>Bacteria</taxon>
        <taxon>Pseudomonadati</taxon>
        <taxon>Pseudomonadota</taxon>
        <taxon>Gammaproteobacteria</taxon>
        <taxon>Alteromonadales</taxon>
        <taxon>Shewanellaceae</taxon>
        <taxon>Shewanella</taxon>
    </lineage>
</organism>
<comment type="similarity">
    <text evidence="2">Belongs to the RseB family.</text>
</comment>
<proteinExistence type="inferred from homology"/>
<dbReference type="InterPro" id="IPR038484">
    <property type="entry name" value="MucB/RseB_C_sf"/>
</dbReference>
<accession>A0ABT0KJL2</accession>
<dbReference type="Gene3D" id="3.30.200.100">
    <property type="entry name" value="MucB/RseB, C-terminal domain"/>
    <property type="match status" value="1"/>
</dbReference>
<evidence type="ECO:0000259" key="6">
    <source>
        <dbReference type="Pfam" id="PF03888"/>
    </source>
</evidence>
<protein>
    <submittedName>
        <fullName evidence="8">MucB/RseB C-terminal domain-containing protein</fullName>
    </submittedName>
</protein>
<dbReference type="InterPro" id="IPR033434">
    <property type="entry name" value="MucB/RseB_N"/>
</dbReference>
<comment type="subcellular location">
    <subcellularLocation>
        <location evidence="1">Periplasm</location>
    </subcellularLocation>
</comment>
<feature type="signal peptide" evidence="5">
    <location>
        <begin position="1"/>
        <end position="17"/>
    </location>
</feature>
<evidence type="ECO:0000313" key="9">
    <source>
        <dbReference type="Proteomes" id="UP001202134"/>
    </source>
</evidence>
<feature type="domain" description="MucB/RseB C-terminal" evidence="7">
    <location>
        <begin position="222"/>
        <end position="315"/>
    </location>
</feature>
<evidence type="ECO:0000256" key="2">
    <source>
        <dbReference type="ARBA" id="ARBA00008150"/>
    </source>
</evidence>
<evidence type="ECO:0000259" key="7">
    <source>
        <dbReference type="Pfam" id="PF17188"/>
    </source>
</evidence>
<dbReference type="InterPro" id="IPR005588">
    <property type="entry name" value="MucB_RseB"/>
</dbReference>
<reference evidence="8 9" key="1">
    <citation type="submission" date="2022-01" db="EMBL/GenBank/DDBJ databases">
        <title>Whole genome-based taxonomy of the Shewanellaceae.</title>
        <authorList>
            <person name="Martin-Rodriguez A.J."/>
        </authorList>
    </citation>
    <scope>NUCLEOTIDE SEQUENCE [LARGE SCALE GENOMIC DNA]</scope>
    <source>
        <strain evidence="8 9">DSM 24955</strain>
    </source>
</reference>
<feature type="domain" description="MucB/RseB N-terminal" evidence="6">
    <location>
        <begin position="30"/>
        <end position="213"/>
    </location>
</feature>
<name>A0ABT0KJL2_9GAMM</name>
<comment type="caution">
    <text evidence="8">The sequence shown here is derived from an EMBL/GenBank/DDBJ whole genome shotgun (WGS) entry which is preliminary data.</text>
</comment>